<proteinExistence type="predicted"/>
<feature type="region of interest" description="Disordered" evidence="1">
    <location>
        <begin position="133"/>
        <end position="191"/>
    </location>
</feature>
<reference evidence="2 3" key="1">
    <citation type="submission" date="2019-08" db="EMBL/GenBank/DDBJ databases">
        <title>A chromosome-level genome assembly, high-density linkage maps, and genome scans reveal the genomic architecture of hybrid incompatibilities underlying speciation via character displacement in darters (Percidae: Etheostominae).</title>
        <authorList>
            <person name="Moran R.L."/>
            <person name="Catchen J.M."/>
            <person name="Fuller R.C."/>
        </authorList>
    </citation>
    <scope>NUCLEOTIDE SEQUENCE [LARGE SCALE GENOMIC DNA]</scope>
    <source>
        <strain evidence="2">EspeVRDwgs_2016</strain>
        <tissue evidence="2">Muscle</tissue>
    </source>
</reference>
<gene>
    <name evidence="2" type="ORF">FQN60_002118</name>
</gene>
<evidence type="ECO:0000256" key="1">
    <source>
        <dbReference type="SAM" id="MobiDB-lite"/>
    </source>
</evidence>
<name>A0A5J5DDA7_9PERO</name>
<keyword evidence="3" id="KW-1185">Reference proteome</keyword>
<evidence type="ECO:0000313" key="3">
    <source>
        <dbReference type="Proteomes" id="UP000327493"/>
    </source>
</evidence>
<dbReference type="Proteomes" id="UP000327493">
    <property type="component" value="Chromosome 7"/>
</dbReference>
<sequence length="191" mass="20993">MVEVLVMQRRVVEPQVRAVMGENVVVGRRMRGMLVGAERRKQVKICSPDPTSASSPSVSWADPDLETRRLVLRRAPVSPACSPELLELVSRTTSDPHQWRTTQVDLPPTHGIAIPAAEVGSKHSVSGAYKSGKLPLTHRKKARHTAGGSSAREGQRPQPGQNWYKACSQDQAGKHTQQTFTKTHASYLTKD</sequence>
<comment type="caution">
    <text evidence="2">The sequence shown here is derived from an EMBL/GenBank/DDBJ whole genome shotgun (WGS) entry which is preliminary data.</text>
</comment>
<dbReference type="EMBL" id="VOFY01000007">
    <property type="protein sequence ID" value="KAA8591175.1"/>
    <property type="molecule type" value="Genomic_DNA"/>
</dbReference>
<organism evidence="2 3">
    <name type="scientific">Etheostoma spectabile</name>
    <name type="common">orangethroat darter</name>
    <dbReference type="NCBI Taxonomy" id="54343"/>
    <lineage>
        <taxon>Eukaryota</taxon>
        <taxon>Metazoa</taxon>
        <taxon>Chordata</taxon>
        <taxon>Craniata</taxon>
        <taxon>Vertebrata</taxon>
        <taxon>Euteleostomi</taxon>
        <taxon>Actinopterygii</taxon>
        <taxon>Neopterygii</taxon>
        <taxon>Teleostei</taxon>
        <taxon>Neoteleostei</taxon>
        <taxon>Acanthomorphata</taxon>
        <taxon>Eupercaria</taxon>
        <taxon>Perciformes</taxon>
        <taxon>Percoidei</taxon>
        <taxon>Percidae</taxon>
        <taxon>Etheostomatinae</taxon>
        <taxon>Etheostoma</taxon>
    </lineage>
</organism>
<protein>
    <submittedName>
        <fullName evidence="2">Uncharacterized protein</fullName>
    </submittedName>
</protein>
<dbReference type="AlphaFoldDB" id="A0A5J5DDA7"/>
<feature type="compositionally biased region" description="Polar residues" evidence="1">
    <location>
        <begin position="168"/>
        <end position="191"/>
    </location>
</feature>
<evidence type="ECO:0000313" key="2">
    <source>
        <dbReference type="EMBL" id="KAA8591175.1"/>
    </source>
</evidence>
<accession>A0A5J5DDA7</accession>